<organism evidence="9 10">
    <name type="scientific">Nakamurella aerolata</name>
    <dbReference type="NCBI Taxonomy" id="1656892"/>
    <lineage>
        <taxon>Bacteria</taxon>
        <taxon>Bacillati</taxon>
        <taxon>Actinomycetota</taxon>
        <taxon>Actinomycetes</taxon>
        <taxon>Nakamurellales</taxon>
        <taxon>Nakamurellaceae</taxon>
        <taxon>Nakamurella</taxon>
    </lineage>
</organism>
<evidence type="ECO:0000256" key="6">
    <source>
        <dbReference type="ARBA" id="ARBA00023288"/>
    </source>
</evidence>
<proteinExistence type="inferred from homology"/>
<evidence type="ECO:0000256" key="5">
    <source>
        <dbReference type="ARBA" id="ARBA00023136"/>
    </source>
</evidence>
<dbReference type="EMBL" id="JABEND010000004">
    <property type="protein sequence ID" value="NNG35962.1"/>
    <property type="molecule type" value="Genomic_DNA"/>
</dbReference>
<evidence type="ECO:0000256" key="7">
    <source>
        <dbReference type="SAM" id="MobiDB-lite"/>
    </source>
</evidence>
<sequence length="451" mass="44123">MTVGDLRRVSIKFGSGKSLRTAAIAGTAVLALTLSACGSKGGDSNTSAGAGTTGQTTAEQTGGGAAGSGAAGSGAAGSGAAGAGGQSSAGGAAGSGAAGSGVAGSGAAGSGAQGSAAAGGEQTAPSGPVTVPADFKACMVTDTGGIDDKSFNASAWAGLQEVTGGKDSQYVASKSESDYQTNINSLVTGSCSLVFTVGGLMADATMAAAKTHPKQNFVGIDFAGNGSNIKGLEFDSSQAGMLAGYLAAGYSKTGVVATYGGLKIDPVTIYMDGFVEGVQKYNADNGKNVKVLGWDEAKQDGSIAGSFTDQNKGKQLASNFINQQADVLFPVAGGTGLGSAAAAQAAGDTAVIWVDADGYTSAPQYKSVFLATAEKNITGAVKVAIEQAAGGKFDPSNYLGTLANGGVGLSSFHDFEDKVPAELKTQLQTLEQDLASGKVTTNSPAAKKLTK</sequence>
<dbReference type="InterPro" id="IPR050957">
    <property type="entry name" value="BMP_lipoprotein"/>
</dbReference>
<feature type="domain" description="ABC transporter substrate-binding protein PnrA-like" evidence="8">
    <location>
        <begin position="137"/>
        <end position="414"/>
    </location>
</feature>
<accession>A0A849AGJ8</accession>
<evidence type="ECO:0000259" key="8">
    <source>
        <dbReference type="Pfam" id="PF02608"/>
    </source>
</evidence>
<feature type="region of interest" description="Disordered" evidence="7">
    <location>
        <begin position="109"/>
        <end position="128"/>
    </location>
</feature>
<dbReference type="GO" id="GO:0005886">
    <property type="term" value="C:plasma membrane"/>
    <property type="evidence" value="ECO:0007669"/>
    <property type="project" value="UniProtKB-SubCell"/>
</dbReference>
<dbReference type="PANTHER" id="PTHR34296">
    <property type="entry name" value="TRANSCRIPTIONAL ACTIVATOR PROTEIN MED"/>
    <property type="match status" value="1"/>
</dbReference>
<feature type="region of interest" description="Disordered" evidence="7">
    <location>
        <begin position="42"/>
        <end position="96"/>
    </location>
</feature>
<gene>
    <name evidence="9" type="ORF">HKD39_09600</name>
</gene>
<comment type="similarity">
    <text evidence="2">Belongs to the BMP lipoprotein family.</text>
</comment>
<feature type="compositionally biased region" description="Low complexity" evidence="7">
    <location>
        <begin position="46"/>
        <end position="60"/>
    </location>
</feature>
<evidence type="ECO:0000256" key="4">
    <source>
        <dbReference type="ARBA" id="ARBA00022729"/>
    </source>
</evidence>
<feature type="compositionally biased region" description="Low complexity" evidence="7">
    <location>
        <begin position="113"/>
        <end position="124"/>
    </location>
</feature>
<evidence type="ECO:0000313" key="10">
    <source>
        <dbReference type="Proteomes" id="UP000562984"/>
    </source>
</evidence>
<dbReference type="RefSeq" id="WP_171199637.1">
    <property type="nucleotide sequence ID" value="NZ_JABEND010000004.1"/>
</dbReference>
<comment type="caution">
    <text evidence="9">The sequence shown here is derived from an EMBL/GenBank/DDBJ whole genome shotgun (WGS) entry which is preliminary data.</text>
</comment>
<evidence type="ECO:0000256" key="3">
    <source>
        <dbReference type="ARBA" id="ARBA00022475"/>
    </source>
</evidence>
<keyword evidence="6" id="KW-0449">Lipoprotein</keyword>
<keyword evidence="3" id="KW-1003">Cell membrane</keyword>
<keyword evidence="5" id="KW-0472">Membrane</keyword>
<evidence type="ECO:0000256" key="2">
    <source>
        <dbReference type="ARBA" id="ARBA00008610"/>
    </source>
</evidence>
<evidence type="ECO:0000256" key="1">
    <source>
        <dbReference type="ARBA" id="ARBA00004193"/>
    </source>
</evidence>
<evidence type="ECO:0000313" key="9">
    <source>
        <dbReference type="EMBL" id="NNG35962.1"/>
    </source>
</evidence>
<comment type="subcellular location">
    <subcellularLocation>
        <location evidence="1">Cell membrane</location>
        <topology evidence="1">Lipid-anchor</topology>
    </subcellularLocation>
</comment>
<dbReference type="SUPFAM" id="SSF53822">
    <property type="entry name" value="Periplasmic binding protein-like I"/>
    <property type="match status" value="1"/>
</dbReference>
<keyword evidence="4" id="KW-0732">Signal</keyword>
<name>A0A849AGJ8_9ACTN</name>
<dbReference type="InterPro" id="IPR003760">
    <property type="entry name" value="PnrA-like"/>
</dbReference>
<reference evidence="9 10" key="1">
    <citation type="submission" date="2020-05" db="EMBL/GenBank/DDBJ databases">
        <title>Nakamurella sp. DB0629 isolated from air conditioner.</title>
        <authorList>
            <person name="Kim D.H."/>
            <person name="Kim D.-U."/>
        </authorList>
    </citation>
    <scope>NUCLEOTIDE SEQUENCE [LARGE SCALE GENOMIC DNA]</scope>
    <source>
        <strain evidence="9 10">DB0629</strain>
    </source>
</reference>
<feature type="compositionally biased region" description="Gly residues" evidence="7">
    <location>
        <begin position="61"/>
        <end position="96"/>
    </location>
</feature>
<protein>
    <submittedName>
        <fullName evidence="9">BMP family ABC transporter substrate-binding protein</fullName>
    </submittedName>
</protein>
<dbReference type="Proteomes" id="UP000562984">
    <property type="component" value="Unassembled WGS sequence"/>
</dbReference>
<dbReference type="CDD" id="cd06354">
    <property type="entry name" value="PBP1_PrnA-like"/>
    <property type="match status" value="1"/>
</dbReference>
<dbReference type="PANTHER" id="PTHR34296:SF2">
    <property type="entry name" value="ABC TRANSPORTER GUANOSINE-BINDING PROTEIN NUPN"/>
    <property type="match status" value="1"/>
</dbReference>
<keyword evidence="10" id="KW-1185">Reference proteome</keyword>
<dbReference type="Gene3D" id="3.40.50.2300">
    <property type="match status" value="2"/>
</dbReference>
<dbReference type="Pfam" id="PF02608">
    <property type="entry name" value="Bmp"/>
    <property type="match status" value="1"/>
</dbReference>
<dbReference type="InterPro" id="IPR028082">
    <property type="entry name" value="Peripla_BP_I"/>
</dbReference>
<dbReference type="AlphaFoldDB" id="A0A849AGJ8"/>